<organism evidence="1 2">
    <name type="scientific">Paramuricea clavata</name>
    <name type="common">Red gorgonian</name>
    <name type="synonym">Violescent sea-whip</name>
    <dbReference type="NCBI Taxonomy" id="317549"/>
    <lineage>
        <taxon>Eukaryota</taxon>
        <taxon>Metazoa</taxon>
        <taxon>Cnidaria</taxon>
        <taxon>Anthozoa</taxon>
        <taxon>Octocorallia</taxon>
        <taxon>Malacalcyonacea</taxon>
        <taxon>Plexauridae</taxon>
        <taxon>Paramuricea</taxon>
    </lineage>
</organism>
<gene>
    <name evidence="1" type="ORF">PACLA_8A083173</name>
</gene>
<dbReference type="AlphaFoldDB" id="A0A6S7I6T0"/>
<sequence>MMAELTNSSCSSLTNSSCSSLWVRTACYLAVLYNIAVFAANFILYVNDRSSWQDDSNTEWVCWQWVDLAISGVSILAALLLYCALITGNHRLLQVFLSWTVFCIVLSILVLGFGFRELERGHILARCIGIVVSAYFADVVFSYYLKLKESGQVASRESQNRQSYTLEPIPPGYPGQSDMVNGGFYIEDETSNTELQNNNIRNVCLWYEDTKF</sequence>
<evidence type="ECO:0000313" key="1">
    <source>
        <dbReference type="EMBL" id="CAB4002072.1"/>
    </source>
</evidence>
<accession>A0A6S7I6T0</accession>
<dbReference type="Proteomes" id="UP001152795">
    <property type="component" value="Unassembled WGS sequence"/>
</dbReference>
<reference evidence="1" key="1">
    <citation type="submission" date="2020-04" db="EMBL/GenBank/DDBJ databases">
        <authorList>
            <person name="Alioto T."/>
            <person name="Alioto T."/>
            <person name="Gomez Garrido J."/>
        </authorList>
    </citation>
    <scope>NUCLEOTIDE SEQUENCE</scope>
    <source>
        <strain evidence="1">A484AB</strain>
    </source>
</reference>
<keyword evidence="2" id="KW-1185">Reference proteome</keyword>
<dbReference type="OrthoDB" id="10399470at2759"/>
<proteinExistence type="predicted"/>
<protein>
    <submittedName>
        <fullName evidence="1">Uncharacterized protein</fullName>
    </submittedName>
</protein>
<comment type="caution">
    <text evidence="1">The sequence shown here is derived from an EMBL/GenBank/DDBJ whole genome shotgun (WGS) entry which is preliminary data.</text>
</comment>
<dbReference type="EMBL" id="CACRXK020004249">
    <property type="protein sequence ID" value="CAB4002072.1"/>
    <property type="molecule type" value="Genomic_DNA"/>
</dbReference>
<name>A0A6S7I6T0_PARCT</name>
<evidence type="ECO:0000313" key="2">
    <source>
        <dbReference type="Proteomes" id="UP001152795"/>
    </source>
</evidence>